<dbReference type="AlphaFoldDB" id="A0A151AFA2"/>
<dbReference type="Gene3D" id="2.160.10.10">
    <property type="entry name" value="Hexapeptide repeat proteins"/>
    <property type="match status" value="1"/>
</dbReference>
<evidence type="ECO:0000313" key="2">
    <source>
        <dbReference type="EMBL" id="KYH26339.1"/>
    </source>
</evidence>
<reference evidence="2 3" key="1">
    <citation type="submission" date="2016-02" db="EMBL/GenBank/DDBJ databases">
        <title>Genome sequence of Halalkalicoccus paucihalophilus DSM 24557.</title>
        <authorList>
            <person name="Poehlein A."/>
            <person name="Daniel R."/>
        </authorList>
    </citation>
    <scope>NUCLEOTIDE SEQUENCE [LARGE SCALE GENOMIC DNA]</scope>
    <source>
        <strain evidence="2 3">DSM 24557</strain>
    </source>
</reference>
<evidence type="ECO:0000313" key="3">
    <source>
        <dbReference type="Proteomes" id="UP000075321"/>
    </source>
</evidence>
<protein>
    <submittedName>
        <fullName evidence="2">Carbonic anhydrase</fullName>
        <ecNumber evidence="2">4.2.1.1</ecNumber>
    </submittedName>
</protein>
<dbReference type="OrthoDB" id="10940at2157"/>
<dbReference type="InterPro" id="IPR001451">
    <property type="entry name" value="Hexapep"/>
</dbReference>
<dbReference type="EC" id="4.2.1.1" evidence="2"/>
<dbReference type="Pfam" id="PF14602">
    <property type="entry name" value="Hexapep_2"/>
    <property type="match status" value="2"/>
</dbReference>
<keyword evidence="2" id="KW-0456">Lyase</keyword>
<dbReference type="GO" id="GO:0004089">
    <property type="term" value="F:carbonate dehydratase activity"/>
    <property type="evidence" value="ECO:0007669"/>
    <property type="project" value="UniProtKB-EC"/>
</dbReference>
<evidence type="ECO:0000256" key="1">
    <source>
        <dbReference type="SAM" id="MobiDB-lite"/>
    </source>
</evidence>
<dbReference type="InterPro" id="IPR047324">
    <property type="entry name" value="LbH_gamma_CA-like"/>
</dbReference>
<dbReference type="InterPro" id="IPR011004">
    <property type="entry name" value="Trimer_LpxA-like_sf"/>
</dbReference>
<dbReference type="EMBL" id="LTAZ01000004">
    <property type="protein sequence ID" value="KYH26339.1"/>
    <property type="molecule type" value="Genomic_DNA"/>
</dbReference>
<dbReference type="SUPFAM" id="SSF51161">
    <property type="entry name" value="Trimeric LpxA-like enzymes"/>
    <property type="match status" value="1"/>
</dbReference>
<dbReference type="PANTHER" id="PTHR13061:SF29">
    <property type="entry name" value="GAMMA CARBONIC ANHYDRASE-LIKE 1, MITOCHONDRIAL-RELATED"/>
    <property type="match status" value="1"/>
</dbReference>
<dbReference type="PATRIC" id="fig|1008153.3.peg.1450"/>
<sequence length="172" mass="18094">MSRERSYAFEGEEPEIDGSARVSRESTLVGDVRVAADASVWPGAVLRGDIGPVSVGERSHVGDNATIHSSTLGDRVMIGHGAVLNDATVEDGALVGFNASINSHVTVGAGSIVASGTTVPEGYEIPEKSFVRGVPAEVTPLSETTIDPEEIFEEHSSGAYTDLAERHDELFE</sequence>
<gene>
    <name evidence="2" type="ORF">HAPAU_14360</name>
</gene>
<organism evidence="2 3">
    <name type="scientific">Halalkalicoccus paucihalophilus</name>
    <dbReference type="NCBI Taxonomy" id="1008153"/>
    <lineage>
        <taxon>Archaea</taxon>
        <taxon>Methanobacteriati</taxon>
        <taxon>Methanobacteriota</taxon>
        <taxon>Stenosarchaea group</taxon>
        <taxon>Halobacteria</taxon>
        <taxon>Halobacteriales</taxon>
        <taxon>Halococcaceae</taxon>
        <taxon>Halalkalicoccus</taxon>
    </lineage>
</organism>
<proteinExistence type="predicted"/>
<feature type="region of interest" description="Disordered" evidence="1">
    <location>
        <begin position="1"/>
        <end position="22"/>
    </location>
</feature>
<dbReference type="CDD" id="cd04645">
    <property type="entry name" value="LbH_gamma_CA_like"/>
    <property type="match status" value="1"/>
</dbReference>
<dbReference type="InterPro" id="IPR050484">
    <property type="entry name" value="Transf_Hexapept/Carb_Anhydrase"/>
</dbReference>
<name>A0A151AFA2_9EURY</name>
<comment type="caution">
    <text evidence="2">The sequence shown here is derived from an EMBL/GenBank/DDBJ whole genome shotgun (WGS) entry which is preliminary data.</text>
</comment>
<accession>A0A151AFA2</accession>
<dbReference type="RefSeq" id="WP_066380986.1">
    <property type="nucleotide sequence ID" value="NZ_LTAZ01000004.1"/>
</dbReference>
<dbReference type="Proteomes" id="UP000075321">
    <property type="component" value="Unassembled WGS sequence"/>
</dbReference>
<keyword evidence="3" id="KW-1185">Reference proteome</keyword>
<dbReference type="PANTHER" id="PTHR13061">
    <property type="entry name" value="DYNACTIN SUBUNIT P25"/>
    <property type="match status" value="1"/>
</dbReference>